<dbReference type="Proteomes" id="UP001634394">
    <property type="component" value="Unassembled WGS sequence"/>
</dbReference>
<reference evidence="4 5" key="1">
    <citation type="submission" date="2024-11" db="EMBL/GenBank/DDBJ databases">
        <title>Chromosome-level genome assembly of the freshwater bivalve Anodonta woodiana.</title>
        <authorList>
            <person name="Chen X."/>
        </authorList>
    </citation>
    <scope>NUCLEOTIDE SEQUENCE [LARGE SCALE GENOMIC DNA]</scope>
    <source>
        <strain evidence="4">MN2024</strain>
        <tissue evidence="4">Gills</tissue>
    </source>
</reference>
<dbReference type="Pfam" id="PF18738">
    <property type="entry name" value="HEPN_DZIP3"/>
    <property type="match status" value="1"/>
</dbReference>
<protein>
    <recommendedName>
        <fullName evidence="3">DZIP3-like HEPN domain-containing protein</fullName>
    </recommendedName>
</protein>
<dbReference type="AlphaFoldDB" id="A0ABD3XDQ6"/>
<keyword evidence="1 2" id="KW-0175">Coiled coil</keyword>
<comment type="caution">
    <text evidence="4">The sequence shown here is derived from an EMBL/GenBank/DDBJ whole genome shotgun (WGS) entry which is preliminary data.</text>
</comment>
<keyword evidence="5" id="KW-1185">Reference proteome</keyword>
<feature type="domain" description="DZIP3-like HEPN" evidence="3">
    <location>
        <begin position="48"/>
        <end position="195"/>
    </location>
</feature>
<dbReference type="Gene3D" id="1.10.287.1490">
    <property type="match status" value="1"/>
</dbReference>
<dbReference type="PANTHER" id="PTHR45916:SF1">
    <property type="entry name" value="STRUCTURAL MAINTENANCE OF CHROMOSOMES PROTEIN 5"/>
    <property type="match status" value="1"/>
</dbReference>
<dbReference type="SUPFAM" id="SSF57997">
    <property type="entry name" value="Tropomyosin"/>
    <property type="match status" value="1"/>
</dbReference>
<evidence type="ECO:0000313" key="5">
    <source>
        <dbReference type="Proteomes" id="UP001634394"/>
    </source>
</evidence>
<proteinExistence type="predicted"/>
<dbReference type="PANTHER" id="PTHR45916">
    <property type="entry name" value="STRUCTURAL MAINTENANCE OF CHROMOSOMES PROTEIN 5"/>
    <property type="match status" value="1"/>
</dbReference>
<organism evidence="4 5">
    <name type="scientific">Sinanodonta woodiana</name>
    <name type="common">Chinese pond mussel</name>
    <name type="synonym">Anodonta woodiana</name>
    <dbReference type="NCBI Taxonomy" id="1069815"/>
    <lineage>
        <taxon>Eukaryota</taxon>
        <taxon>Metazoa</taxon>
        <taxon>Spiralia</taxon>
        <taxon>Lophotrochozoa</taxon>
        <taxon>Mollusca</taxon>
        <taxon>Bivalvia</taxon>
        <taxon>Autobranchia</taxon>
        <taxon>Heteroconchia</taxon>
        <taxon>Palaeoheterodonta</taxon>
        <taxon>Unionida</taxon>
        <taxon>Unionoidea</taxon>
        <taxon>Unionidae</taxon>
        <taxon>Unioninae</taxon>
        <taxon>Sinanodonta</taxon>
    </lineage>
</organism>
<evidence type="ECO:0000256" key="2">
    <source>
        <dbReference type="SAM" id="Coils"/>
    </source>
</evidence>
<feature type="coiled-coil region" evidence="2">
    <location>
        <begin position="213"/>
        <end position="275"/>
    </location>
</feature>
<dbReference type="Gene3D" id="6.10.250.3110">
    <property type="match status" value="1"/>
</dbReference>
<evidence type="ECO:0000259" key="3">
    <source>
        <dbReference type="Pfam" id="PF18738"/>
    </source>
</evidence>
<name>A0ABD3XDQ6_SINWO</name>
<gene>
    <name evidence="4" type="ORF">ACJMK2_029289</name>
</gene>
<evidence type="ECO:0000313" key="4">
    <source>
        <dbReference type="EMBL" id="KAL3882988.1"/>
    </source>
</evidence>
<sequence length="479" mass="53790">MASSCIEPYASCPERTNFARICRIVVDVFRDILWQVLTHKIKPTDLPILVRNNQDKLKSLDVEINAWLMGISSSSSQIPSAEKFDVSSLYTLIRNLCRTIPAPTRGWGHLPLAGGITLGDDIERVRKFRNTLYGHATQAKIDTADFSNICADIIDVVSRFDMYFSANCKAMKCNFESDITTVLTCSMDKTLEDEYIKKLKEIVVLFDKEKEQVDDAGHAVLSAKEEVNNLKEQVTIATQHVRYVNKDIDIARQEVNNVNQEVGTVKEEMRNMNRKVCDVDQNVSNVKQDLLNVKQDVPKINQDVVDAKQEVGKAMQKVYDVMEDVSGARQEVGDVRQEVGSVKQEVTNVNQGVTNVTQILLDLNQDVSTVNEEVGSVKQEVGSVHQEVGYVKQEVGNVYQIVDNVKQNVGDVIQQVGDVKEAISNVEKHVGDVKQHLKILQNEAGVKQQVGELNRNLESIHDKVDFLMEGKMFDKLLNV</sequence>
<dbReference type="InterPro" id="IPR041249">
    <property type="entry name" value="HEPN_DZIP3"/>
</dbReference>
<evidence type="ECO:0000256" key="1">
    <source>
        <dbReference type="ARBA" id="ARBA00023054"/>
    </source>
</evidence>
<accession>A0ABD3XDQ6</accession>
<dbReference type="EMBL" id="JBJQND010000003">
    <property type="protein sequence ID" value="KAL3882988.1"/>
    <property type="molecule type" value="Genomic_DNA"/>
</dbReference>